<proteinExistence type="predicted"/>
<keyword evidence="1" id="KW-1133">Transmembrane helix</keyword>
<dbReference type="RefSeq" id="WP_147088764.1">
    <property type="nucleotide sequence ID" value="NZ_BAABJD010000002.1"/>
</dbReference>
<dbReference type="EMBL" id="CP042345">
    <property type="protein sequence ID" value="QEA14783.1"/>
    <property type="molecule type" value="Genomic_DNA"/>
</dbReference>
<evidence type="ECO:0000313" key="3">
    <source>
        <dbReference type="Proteomes" id="UP000321172"/>
    </source>
</evidence>
<feature type="transmembrane region" description="Helical" evidence="1">
    <location>
        <begin position="87"/>
        <end position="109"/>
    </location>
</feature>
<gene>
    <name evidence="2" type="ORF">FRF71_00815</name>
</gene>
<organism evidence="2 3">
    <name type="scientific">Novosphingobium ginsenosidimutans</name>
    <dbReference type="NCBI Taxonomy" id="1176536"/>
    <lineage>
        <taxon>Bacteria</taxon>
        <taxon>Pseudomonadati</taxon>
        <taxon>Pseudomonadota</taxon>
        <taxon>Alphaproteobacteria</taxon>
        <taxon>Sphingomonadales</taxon>
        <taxon>Sphingomonadaceae</taxon>
        <taxon>Novosphingobium</taxon>
    </lineage>
</organism>
<keyword evidence="3" id="KW-1185">Reference proteome</keyword>
<keyword evidence="1" id="KW-0472">Membrane</keyword>
<sequence>MSKPVHLSVAEHERVSAAVAQAESHSAGEIVTIVTERSDGYADIALAWAGFVALTALTVFSVFTDFYLDLYDLVLGDWGREWTHQGIATLAATIAILKFIAMVLLQFWAPLKWFLVPRFIKAGRARARAITCFKVGAERRTHGRTGILIYVSLREQHAEILADAAIASKVSPEVWGEAMAALLSGIRAGDLASGLVGAVEKVGAVLAQHFPRAADDQNELPDRVIEV</sequence>
<name>A0A5B8S047_9SPHN</name>
<dbReference type="AlphaFoldDB" id="A0A5B8S047"/>
<feature type="transmembrane region" description="Helical" evidence="1">
    <location>
        <begin position="45"/>
        <end position="67"/>
    </location>
</feature>
<protein>
    <recommendedName>
        <fullName evidence="4">TPM domain-containing protein</fullName>
    </recommendedName>
</protein>
<dbReference type="OrthoDB" id="5825388at2"/>
<dbReference type="PANTHER" id="PTHR30373:SF8">
    <property type="entry name" value="BLL7265 PROTEIN"/>
    <property type="match status" value="1"/>
</dbReference>
<dbReference type="KEGG" id="ngf:FRF71_00815"/>
<dbReference type="Proteomes" id="UP000321172">
    <property type="component" value="Chromosome"/>
</dbReference>
<reference evidence="2 3" key="1">
    <citation type="journal article" date="2013" name="J. Microbiol. Biotechnol.">
        <title>Novosphingobium ginsenosidimutans sp. nov., with the ability to convert ginsenoside.</title>
        <authorList>
            <person name="Kim J.K."/>
            <person name="He D."/>
            <person name="Liu Q.M."/>
            <person name="Park H.Y."/>
            <person name="Jung M.S."/>
            <person name="Yoon M.H."/>
            <person name="Kim S.C."/>
            <person name="Im W.T."/>
        </authorList>
    </citation>
    <scope>NUCLEOTIDE SEQUENCE [LARGE SCALE GENOMIC DNA]</scope>
    <source>
        <strain evidence="2 3">FW-6</strain>
    </source>
</reference>
<evidence type="ECO:0000256" key="1">
    <source>
        <dbReference type="SAM" id="Phobius"/>
    </source>
</evidence>
<dbReference type="PANTHER" id="PTHR30373">
    <property type="entry name" value="UPF0603 PROTEIN YGCG"/>
    <property type="match status" value="1"/>
</dbReference>
<keyword evidence="1" id="KW-0812">Transmembrane</keyword>
<accession>A0A5B8S047</accession>
<evidence type="ECO:0000313" key="2">
    <source>
        <dbReference type="EMBL" id="QEA14783.1"/>
    </source>
</evidence>
<evidence type="ECO:0008006" key="4">
    <source>
        <dbReference type="Google" id="ProtNLM"/>
    </source>
</evidence>
<dbReference type="Gene3D" id="3.10.310.50">
    <property type="match status" value="1"/>
</dbReference>